<comment type="function">
    <text evidence="1">Broad specificity carboxypetidase that releases amino acids sequentially from the C-terminus, including neutral, aromatic, polar and basic residues.</text>
</comment>
<dbReference type="Gene3D" id="1.10.1370.30">
    <property type="match status" value="1"/>
</dbReference>
<comment type="catalytic activity">
    <reaction evidence="1">
        <text>Release of a C-terminal amino acid with broad specificity, except for -Pro.</text>
        <dbReference type="EC" id="3.4.17.19"/>
    </reaction>
</comment>
<comment type="similarity">
    <text evidence="1">Belongs to the peptidase M32 family.</text>
</comment>
<evidence type="ECO:0000256" key="1">
    <source>
        <dbReference type="PIRNR" id="PIRNR006615"/>
    </source>
</evidence>
<keyword evidence="1" id="KW-0645">Protease</keyword>
<dbReference type="GO" id="GO:0006508">
    <property type="term" value="P:proteolysis"/>
    <property type="evidence" value="ECO:0007669"/>
    <property type="project" value="UniProtKB-UniRule"/>
</dbReference>
<dbReference type="AlphaFoldDB" id="A0A7W7YD87"/>
<dbReference type="SUPFAM" id="SSF55486">
    <property type="entry name" value="Metalloproteases ('zincins'), catalytic domain"/>
    <property type="match status" value="1"/>
</dbReference>
<feature type="binding site" evidence="2">
    <location>
        <position position="313"/>
    </location>
    <ligand>
        <name>Zn(2+)</name>
        <dbReference type="ChEBI" id="CHEBI:29105"/>
        <note>catalytic</note>
    </ligand>
</feature>
<protein>
    <recommendedName>
        <fullName evidence="1">Metal-dependent carboxypeptidase</fullName>
        <ecNumber evidence="1">3.4.17.19</ecNumber>
    </recommendedName>
</protein>
<feature type="active site" description="Proton donor/acceptor" evidence="3">
    <location>
        <position position="284"/>
    </location>
</feature>
<gene>
    <name evidence="4" type="ORF">HNQ65_003625</name>
</gene>
<feature type="binding site" evidence="2">
    <location>
        <position position="287"/>
    </location>
    <ligand>
        <name>Zn(2+)</name>
        <dbReference type="ChEBI" id="CHEBI:29105"/>
        <note>catalytic</note>
    </ligand>
</feature>
<dbReference type="GO" id="GO:0004181">
    <property type="term" value="F:metallocarboxypeptidase activity"/>
    <property type="evidence" value="ECO:0007669"/>
    <property type="project" value="UniProtKB-UniRule"/>
</dbReference>
<keyword evidence="1" id="KW-0482">Metalloprotease</keyword>
<evidence type="ECO:0000256" key="3">
    <source>
        <dbReference type="PIRSR" id="PIRSR006615-2"/>
    </source>
</evidence>
<dbReference type="PROSITE" id="PS52034">
    <property type="entry name" value="PEPTIDASE_M32"/>
    <property type="match status" value="1"/>
</dbReference>
<dbReference type="CDD" id="cd06460">
    <property type="entry name" value="M32_Taq"/>
    <property type="match status" value="1"/>
</dbReference>
<dbReference type="EC" id="3.4.17.19" evidence="1"/>
<evidence type="ECO:0000256" key="2">
    <source>
        <dbReference type="PIRSR" id="PIRSR006615-1"/>
    </source>
</evidence>
<dbReference type="GO" id="GO:0046872">
    <property type="term" value="F:metal ion binding"/>
    <property type="evidence" value="ECO:0007669"/>
    <property type="project" value="UniProtKB-KW"/>
</dbReference>
<proteinExistence type="inferred from homology"/>
<keyword evidence="5" id="KW-1185">Reference proteome</keyword>
<dbReference type="PANTHER" id="PTHR34217:SF1">
    <property type="entry name" value="CARBOXYPEPTIDASE 1"/>
    <property type="match status" value="1"/>
</dbReference>
<reference evidence="4 5" key="1">
    <citation type="submission" date="2020-08" db="EMBL/GenBank/DDBJ databases">
        <title>Genomic Encyclopedia of Type Strains, Phase IV (KMG-IV): sequencing the most valuable type-strain genomes for metagenomic binning, comparative biology and taxonomic classification.</title>
        <authorList>
            <person name="Goeker M."/>
        </authorList>
    </citation>
    <scope>NUCLEOTIDE SEQUENCE [LARGE SCALE GENOMIC DNA]</scope>
    <source>
        <strain evidence="4 5">DSM 12252</strain>
    </source>
</reference>
<keyword evidence="2" id="KW-0862">Zinc</keyword>
<dbReference type="RefSeq" id="WP_343076569.1">
    <property type="nucleotide sequence ID" value="NZ_JACHIG010000008.1"/>
</dbReference>
<dbReference type="Pfam" id="PF02074">
    <property type="entry name" value="Peptidase_M32"/>
    <property type="match status" value="1"/>
</dbReference>
<comment type="caution">
    <text evidence="4">The sequence shown here is derived from an EMBL/GenBank/DDBJ whole genome shotgun (WGS) entry which is preliminary data.</text>
</comment>
<keyword evidence="1 4" id="KW-0121">Carboxypeptidase</keyword>
<feature type="binding site" evidence="2">
    <location>
        <position position="283"/>
    </location>
    <ligand>
        <name>Zn(2+)</name>
        <dbReference type="ChEBI" id="CHEBI:29105"/>
        <note>catalytic</note>
    </ligand>
</feature>
<dbReference type="PANTHER" id="PTHR34217">
    <property type="entry name" value="METAL-DEPENDENT CARBOXYPEPTIDASE"/>
    <property type="match status" value="1"/>
</dbReference>
<dbReference type="PIRSF" id="PIRSF006615">
    <property type="entry name" value="Zn_crbxpep_Taq"/>
    <property type="match status" value="1"/>
</dbReference>
<organism evidence="4 5">
    <name type="scientific">Prosthecobacter vanneervenii</name>
    <dbReference type="NCBI Taxonomy" id="48466"/>
    <lineage>
        <taxon>Bacteria</taxon>
        <taxon>Pseudomonadati</taxon>
        <taxon>Verrucomicrobiota</taxon>
        <taxon>Verrucomicrobiia</taxon>
        <taxon>Verrucomicrobiales</taxon>
        <taxon>Verrucomicrobiaceae</taxon>
        <taxon>Prosthecobacter</taxon>
    </lineage>
</organism>
<comment type="cofactor">
    <cofactor evidence="2">
        <name>Zn(2+)</name>
        <dbReference type="ChEBI" id="CHEBI:29105"/>
    </cofactor>
    <text evidence="2">Binds 1 zinc ion per subunit.</text>
</comment>
<sequence>MTVLCDVVSLASHTRRCQFIHMPNAYQSLCEVISEIALLTSTEAVLGWDQETYMPSHALDHRARQLSYLTGRAHSLLTSKKTLKLLEQAEKETSENPTHAANIRGLRRDIDRATKLPQKLVEEESQVCAHAKAAWVEARGKSDFDHFAPHLEKVLGIARKKADLFGYDDEPYDALLDLYERGAKTREVAALFTKLRPQLAEISRAAVAKSSKVKPGALKGRYPIEKQQVLNREIAQSLGFDFEAGRIDTTAHPFCTTLGPGDVRLTTRYDEKDFLSSLFGVMHEAGHGLYEQGLPGLDYGLPSGSAASLGIHESQSRLWENHVGRSLIFWKKWFPRAQELFPHLRKVKLDAFMKEMLRSEFSFIRVEADEATYDLHILLRFGIERRLVKGELSVQDVPKVWNEEYRELFGMTPPDDRRGCLQDIHWSMGGLGYFATYTLGNLNAAQLFATAKKQKKIAAALEKCDYAPLLQWLRTNVHSKGAAFLPQEIISQATGSPTDAKWHIKHLRERYVG</sequence>
<accession>A0A7W7YD87</accession>
<dbReference type="EMBL" id="JACHIG010000008">
    <property type="protein sequence ID" value="MBB5034034.1"/>
    <property type="molecule type" value="Genomic_DNA"/>
</dbReference>
<dbReference type="PRINTS" id="PR00998">
    <property type="entry name" value="CRBOXYPTASET"/>
</dbReference>
<name>A0A7W7YD87_9BACT</name>
<evidence type="ECO:0000313" key="4">
    <source>
        <dbReference type="EMBL" id="MBB5034034.1"/>
    </source>
</evidence>
<evidence type="ECO:0000313" key="5">
    <source>
        <dbReference type="Proteomes" id="UP000590740"/>
    </source>
</evidence>
<keyword evidence="1 2" id="KW-0479">Metal-binding</keyword>
<dbReference type="InterPro" id="IPR001333">
    <property type="entry name" value="Peptidase_M32_Taq"/>
</dbReference>
<dbReference type="Proteomes" id="UP000590740">
    <property type="component" value="Unassembled WGS sequence"/>
</dbReference>
<keyword evidence="1 4" id="KW-0378">Hydrolase</keyword>